<reference evidence="2" key="4">
    <citation type="submission" date="2019-03" db="UniProtKB">
        <authorList>
            <consortium name="EnsemblPlants"/>
        </authorList>
    </citation>
    <scope>IDENTIFICATION</scope>
</reference>
<evidence type="ECO:0000313" key="3">
    <source>
        <dbReference type="Proteomes" id="UP000015105"/>
    </source>
</evidence>
<proteinExistence type="predicted"/>
<dbReference type="EnsemblPlants" id="AET7Gv20031600.1">
    <property type="protein sequence ID" value="AET7Gv20031600.1"/>
    <property type="gene ID" value="AET7Gv20031600"/>
</dbReference>
<keyword evidence="3" id="KW-1185">Reference proteome</keyword>
<evidence type="ECO:0000313" key="2">
    <source>
        <dbReference type="EnsemblPlants" id="AET7Gv20031600.1"/>
    </source>
</evidence>
<sequence>YTLTIISEKNRSFCSYLQSFNYNIGDHSKDESTRDPSLWQVKPGKSTAPTEPEIHHHHHARQKHQPSLSLQATHTARTKKRKNLNRAPHEHRQQRGRGTPPQHVAPQPVQAGHAQEEEQPAQEHEQPHEGPPPQPPLPTQHRGHPQQQLGPLSWTAEHPPPQIHGKQLKHAHRVLQTQTLT</sequence>
<reference evidence="3" key="2">
    <citation type="journal article" date="2017" name="Nat. Plants">
        <title>The Aegilops tauschii genome reveals multiple impacts of transposons.</title>
        <authorList>
            <person name="Zhao G."/>
            <person name="Zou C."/>
            <person name="Li K."/>
            <person name="Wang K."/>
            <person name="Li T."/>
            <person name="Gao L."/>
            <person name="Zhang X."/>
            <person name="Wang H."/>
            <person name="Yang Z."/>
            <person name="Liu X."/>
            <person name="Jiang W."/>
            <person name="Mao L."/>
            <person name="Kong X."/>
            <person name="Jiao Y."/>
            <person name="Jia J."/>
        </authorList>
    </citation>
    <scope>NUCLEOTIDE SEQUENCE [LARGE SCALE GENOMIC DNA]</scope>
    <source>
        <strain evidence="3">cv. AL8/78</strain>
    </source>
</reference>
<organism evidence="2 3">
    <name type="scientific">Aegilops tauschii subsp. strangulata</name>
    <name type="common">Goatgrass</name>
    <dbReference type="NCBI Taxonomy" id="200361"/>
    <lineage>
        <taxon>Eukaryota</taxon>
        <taxon>Viridiplantae</taxon>
        <taxon>Streptophyta</taxon>
        <taxon>Embryophyta</taxon>
        <taxon>Tracheophyta</taxon>
        <taxon>Spermatophyta</taxon>
        <taxon>Magnoliopsida</taxon>
        <taxon>Liliopsida</taxon>
        <taxon>Poales</taxon>
        <taxon>Poaceae</taxon>
        <taxon>BOP clade</taxon>
        <taxon>Pooideae</taxon>
        <taxon>Triticodae</taxon>
        <taxon>Triticeae</taxon>
        <taxon>Triticinae</taxon>
        <taxon>Aegilops</taxon>
    </lineage>
</organism>
<evidence type="ECO:0000256" key="1">
    <source>
        <dbReference type="SAM" id="MobiDB-lite"/>
    </source>
</evidence>
<feature type="compositionally biased region" description="Pro residues" evidence="1">
    <location>
        <begin position="129"/>
        <end position="138"/>
    </location>
</feature>
<feature type="compositionally biased region" description="Low complexity" evidence="1">
    <location>
        <begin position="100"/>
        <end position="113"/>
    </location>
</feature>
<reference evidence="2" key="5">
    <citation type="journal article" date="2021" name="G3 (Bethesda)">
        <title>Aegilops tauschii genome assembly Aet v5.0 features greater sequence contiguity and improved annotation.</title>
        <authorList>
            <person name="Wang L."/>
            <person name="Zhu T."/>
            <person name="Rodriguez J.C."/>
            <person name="Deal K.R."/>
            <person name="Dubcovsky J."/>
            <person name="McGuire P.E."/>
            <person name="Lux T."/>
            <person name="Spannagl M."/>
            <person name="Mayer K.F.X."/>
            <person name="Baldrich P."/>
            <person name="Meyers B.C."/>
            <person name="Huo N."/>
            <person name="Gu Y.Q."/>
            <person name="Zhou H."/>
            <person name="Devos K.M."/>
            <person name="Bennetzen J.L."/>
            <person name="Unver T."/>
            <person name="Budak H."/>
            <person name="Gulick P.J."/>
            <person name="Galiba G."/>
            <person name="Kalapos B."/>
            <person name="Nelson D.R."/>
            <person name="Li P."/>
            <person name="You F.M."/>
            <person name="Luo M.C."/>
            <person name="Dvorak J."/>
        </authorList>
    </citation>
    <scope>NUCLEOTIDE SEQUENCE [LARGE SCALE GENOMIC DNA]</scope>
    <source>
        <strain evidence="2">cv. AL8/78</strain>
    </source>
</reference>
<dbReference type="AlphaFoldDB" id="A0A453QC01"/>
<dbReference type="Proteomes" id="UP000015105">
    <property type="component" value="Chromosome 7D"/>
</dbReference>
<name>A0A453QC01_AEGTS</name>
<feature type="compositionally biased region" description="Basic residues" evidence="1">
    <location>
        <begin position="55"/>
        <end position="64"/>
    </location>
</feature>
<dbReference type="Gramene" id="AET7Gv20031600.1">
    <property type="protein sequence ID" value="AET7Gv20031600.1"/>
    <property type="gene ID" value="AET7Gv20031600"/>
</dbReference>
<reference evidence="2" key="3">
    <citation type="journal article" date="2017" name="Nature">
        <title>Genome sequence of the progenitor of the wheat D genome Aegilops tauschii.</title>
        <authorList>
            <person name="Luo M.C."/>
            <person name="Gu Y.Q."/>
            <person name="Puiu D."/>
            <person name="Wang H."/>
            <person name="Twardziok S.O."/>
            <person name="Deal K.R."/>
            <person name="Huo N."/>
            <person name="Zhu T."/>
            <person name="Wang L."/>
            <person name="Wang Y."/>
            <person name="McGuire P.E."/>
            <person name="Liu S."/>
            <person name="Long H."/>
            <person name="Ramasamy R.K."/>
            <person name="Rodriguez J.C."/>
            <person name="Van S.L."/>
            <person name="Yuan L."/>
            <person name="Wang Z."/>
            <person name="Xia Z."/>
            <person name="Xiao L."/>
            <person name="Anderson O.D."/>
            <person name="Ouyang S."/>
            <person name="Liang Y."/>
            <person name="Zimin A.V."/>
            <person name="Pertea G."/>
            <person name="Qi P."/>
            <person name="Bennetzen J.L."/>
            <person name="Dai X."/>
            <person name="Dawson M.W."/>
            <person name="Muller H.G."/>
            <person name="Kugler K."/>
            <person name="Rivarola-Duarte L."/>
            <person name="Spannagl M."/>
            <person name="Mayer K.F.X."/>
            <person name="Lu F.H."/>
            <person name="Bevan M.W."/>
            <person name="Leroy P."/>
            <person name="Li P."/>
            <person name="You F.M."/>
            <person name="Sun Q."/>
            <person name="Liu Z."/>
            <person name="Lyons E."/>
            <person name="Wicker T."/>
            <person name="Salzberg S.L."/>
            <person name="Devos K.M."/>
            <person name="Dvorak J."/>
        </authorList>
    </citation>
    <scope>NUCLEOTIDE SEQUENCE [LARGE SCALE GENOMIC DNA]</scope>
    <source>
        <strain evidence="2">cv. AL8/78</strain>
    </source>
</reference>
<reference evidence="3" key="1">
    <citation type="journal article" date="2014" name="Science">
        <title>Ancient hybridizations among the ancestral genomes of bread wheat.</title>
        <authorList>
            <consortium name="International Wheat Genome Sequencing Consortium,"/>
            <person name="Marcussen T."/>
            <person name="Sandve S.R."/>
            <person name="Heier L."/>
            <person name="Spannagl M."/>
            <person name="Pfeifer M."/>
            <person name="Jakobsen K.S."/>
            <person name="Wulff B.B."/>
            <person name="Steuernagel B."/>
            <person name="Mayer K.F."/>
            <person name="Olsen O.A."/>
        </authorList>
    </citation>
    <scope>NUCLEOTIDE SEQUENCE [LARGE SCALE GENOMIC DNA]</scope>
    <source>
        <strain evidence="3">cv. AL8/78</strain>
    </source>
</reference>
<feature type="region of interest" description="Disordered" evidence="1">
    <location>
        <begin position="25"/>
        <end position="181"/>
    </location>
</feature>
<protein>
    <submittedName>
        <fullName evidence="2">Uncharacterized protein</fullName>
    </submittedName>
</protein>
<accession>A0A453QC01</accession>
<feature type="compositionally biased region" description="Polar residues" evidence="1">
    <location>
        <begin position="65"/>
        <end position="75"/>
    </location>
</feature>